<dbReference type="Proteomes" id="UP001243009">
    <property type="component" value="Unassembled WGS sequence"/>
</dbReference>
<gene>
    <name evidence="1" type="ORF">Q7A36_13070</name>
</gene>
<dbReference type="InterPro" id="IPR004027">
    <property type="entry name" value="SEC_C_motif"/>
</dbReference>
<dbReference type="Gene3D" id="3.10.450.50">
    <property type="match status" value="1"/>
</dbReference>
<dbReference type="InterPro" id="IPR010602">
    <property type="entry name" value="DUF1186"/>
</dbReference>
<proteinExistence type="predicted"/>
<dbReference type="Pfam" id="PF06685">
    <property type="entry name" value="DUF1186"/>
    <property type="match status" value="1"/>
</dbReference>
<reference evidence="1 2" key="1">
    <citation type="submission" date="2023-08" db="EMBL/GenBank/DDBJ databases">
        <title>The draft genome sequence of Paracraurococcus sp. LOR1-02.</title>
        <authorList>
            <person name="Kingkaew E."/>
            <person name="Tanasupawat S."/>
        </authorList>
    </citation>
    <scope>NUCLEOTIDE SEQUENCE [LARGE SCALE GENOMIC DNA]</scope>
    <source>
        <strain evidence="1 2">LOR1-02</strain>
    </source>
</reference>
<organism evidence="1 2">
    <name type="scientific">Paracraurococcus lichenis</name>
    <dbReference type="NCBI Taxonomy" id="3064888"/>
    <lineage>
        <taxon>Bacteria</taxon>
        <taxon>Pseudomonadati</taxon>
        <taxon>Pseudomonadota</taxon>
        <taxon>Alphaproteobacteria</taxon>
        <taxon>Acetobacterales</taxon>
        <taxon>Roseomonadaceae</taxon>
        <taxon>Paracraurococcus</taxon>
    </lineage>
</organism>
<evidence type="ECO:0000313" key="1">
    <source>
        <dbReference type="EMBL" id="MDO9709276.1"/>
    </source>
</evidence>
<sequence length="302" mass="33624">MLEPWRQFADPDQGPPGEAMRATLDRWEEAAPHLLQVLDSYAEGRDRSDAAARIAFHAIYLAAQKRERRAFPALCHLARDNDALEAAIGDGITQDFGSILAQCFDGDLARLRALALEPTADEYVRHAALDAITLLHLQGRLPMPGAEPLLRDLHAQLLAQAEVPDMVWVGWQQAVAVLGIEALRPAVEALFREGRIDASFMGFEDFESDLRQATEPGADRMALLERLGVHPVEDVPALFDEWHRMRQREEAERARLRARGLPARDPDAWVQQPAVNPYRGVGRNDPCPCGSGKKFKKCCMPA</sequence>
<dbReference type="RefSeq" id="WP_305104144.1">
    <property type="nucleotide sequence ID" value="NZ_JAUTWS010000011.1"/>
</dbReference>
<evidence type="ECO:0000313" key="2">
    <source>
        <dbReference type="Proteomes" id="UP001243009"/>
    </source>
</evidence>
<dbReference type="EMBL" id="JAUTWS010000011">
    <property type="protein sequence ID" value="MDO9709276.1"/>
    <property type="molecule type" value="Genomic_DNA"/>
</dbReference>
<dbReference type="Pfam" id="PF02810">
    <property type="entry name" value="SEC-C"/>
    <property type="match status" value="1"/>
</dbReference>
<comment type="caution">
    <text evidence="1">The sequence shown here is derived from an EMBL/GenBank/DDBJ whole genome shotgun (WGS) entry which is preliminary data.</text>
</comment>
<dbReference type="SUPFAM" id="SSF103642">
    <property type="entry name" value="Sec-C motif"/>
    <property type="match status" value="1"/>
</dbReference>
<protein>
    <submittedName>
        <fullName evidence="1">DUF1186 domain-containing protein</fullName>
    </submittedName>
</protein>
<name>A0ABT9DZD7_9PROT</name>
<keyword evidence="2" id="KW-1185">Reference proteome</keyword>
<accession>A0ABT9DZD7</accession>